<organism evidence="5">
    <name type="scientific">uncultured bacterium</name>
    <name type="common">gcode 4</name>
    <dbReference type="NCBI Taxonomy" id="1234023"/>
    <lineage>
        <taxon>Bacteria</taxon>
        <taxon>environmental samples</taxon>
    </lineage>
</organism>
<dbReference type="InterPro" id="IPR003593">
    <property type="entry name" value="AAA+_ATPase"/>
</dbReference>
<keyword evidence="2" id="KW-0547">Nucleotide-binding</keyword>
<evidence type="ECO:0000256" key="2">
    <source>
        <dbReference type="ARBA" id="ARBA00022741"/>
    </source>
</evidence>
<gene>
    <name evidence="5" type="ORF">ACD_78C00115G0016</name>
</gene>
<dbReference type="EMBL" id="AMFJ01034115">
    <property type="protein sequence ID" value="EKD30232.1"/>
    <property type="molecule type" value="Genomic_DNA"/>
</dbReference>
<proteinExistence type="inferred from homology"/>
<evidence type="ECO:0000256" key="3">
    <source>
        <dbReference type="ARBA" id="ARBA00022840"/>
    </source>
</evidence>
<dbReference type="AlphaFoldDB" id="K1XYL0"/>
<dbReference type="PROSITE" id="PS50893">
    <property type="entry name" value="ABC_TRANSPORTER_2"/>
    <property type="match status" value="1"/>
</dbReference>
<evidence type="ECO:0000259" key="4">
    <source>
        <dbReference type="PROSITE" id="PS50893"/>
    </source>
</evidence>
<dbReference type="GO" id="GO:0016887">
    <property type="term" value="F:ATP hydrolysis activity"/>
    <property type="evidence" value="ECO:0007669"/>
    <property type="project" value="InterPro"/>
</dbReference>
<comment type="caution">
    <text evidence="5">The sequence shown here is derived from an EMBL/GenBank/DDBJ whole genome shotgun (WGS) entry which is preliminary data.</text>
</comment>
<accession>K1XYL0</accession>
<evidence type="ECO:0000313" key="5">
    <source>
        <dbReference type="EMBL" id="EKD30232.1"/>
    </source>
</evidence>
<protein>
    <recommendedName>
        <fullName evidence="4">ABC transporter domain-containing protein</fullName>
    </recommendedName>
</protein>
<dbReference type="InterPro" id="IPR027417">
    <property type="entry name" value="P-loop_NTPase"/>
</dbReference>
<dbReference type="GO" id="GO:0005524">
    <property type="term" value="F:ATP binding"/>
    <property type="evidence" value="ECO:0007669"/>
    <property type="project" value="UniProtKB-KW"/>
</dbReference>
<reference evidence="5" key="1">
    <citation type="journal article" date="2012" name="Science">
        <title>Fermentation, hydrogen, and sulfur metabolism in multiple uncultivated bacterial phyla.</title>
        <authorList>
            <person name="Wrighton K.C."/>
            <person name="Thomas B.C."/>
            <person name="Sharon I."/>
            <person name="Miller C.S."/>
            <person name="Castelle C.J."/>
            <person name="VerBerkmoes N.C."/>
            <person name="Wilkins M.J."/>
            <person name="Hettich R.L."/>
            <person name="Lipton M.S."/>
            <person name="Williams K.H."/>
            <person name="Long P.E."/>
            <person name="Banfield J.F."/>
        </authorList>
    </citation>
    <scope>NUCLEOTIDE SEQUENCE [LARGE SCALE GENOMIC DNA]</scope>
</reference>
<dbReference type="PANTHER" id="PTHR43204">
    <property type="entry name" value="ABC TRANSPORTER I FAMILY MEMBER 6, CHLOROPLASTIC"/>
    <property type="match status" value="1"/>
</dbReference>
<evidence type="ECO:0000256" key="1">
    <source>
        <dbReference type="ARBA" id="ARBA00006216"/>
    </source>
</evidence>
<dbReference type="InterPro" id="IPR010230">
    <property type="entry name" value="FeS-cluster_ATPase_SufC"/>
</dbReference>
<dbReference type="InterPro" id="IPR003439">
    <property type="entry name" value="ABC_transporter-like_ATP-bd"/>
</dbReference>
<feature type="domain" description="ABC transporter" evidence="4">
    <location>
        <begin position="13"/>
        <end position="252"/>
    </location>
</feature>
<dbReference type="Gene3D" id="3.40.50.300">
    <property type="entry name" value="P-loop containing nucleotide triphosphate hydrolases"/>
    <property type="match status" value="1"/>
</dbReference>
<dbReference type="SMART" id="SM00382">
    <property type="entry name" value="AAA"/>
    <property type="match status" value="1"/>
</dbReference>
<dbReference type="Pfam" id="PF00005">
    <property type="entry name" value="ABC_tran"/>
    <property type="match status" value="1"/>
</dbReference>
<sequence length="253" mass="28624">MTNLVTIHFFAMIQVQNLRVSVEWKEILRNIDISFETGKTYYILGQNGSGKSSLALTLMGHPKYRIEEGGMILDGEDLAVMTPDERSHRWLFLSLQNIPEVRGVRLGEYLRTIHNRHLVTGTKALSPFLCRRYLATLTKELGIPEAFLDRDLNVGFSGGEKRKIEILQMKLLNPKYIILDEIESGLDIDAFRTVAELLARVKTPENTLIIITHNFRMTEFVKPDEVIILKNGGIVERGGGELVKKIGVEGFGE</sequence>
<name>K1XYL0_9BACT</name>
<dbReference type="PANTHER" id="PTHR43204:SF1">
    <property type="entry name" value="ABC TRANSPORTER I FAMILY MEMBER 6, CHLOROPLASTIC"/>
    <property type="match status" value="1"/>
</dbReference>
<keyword evidence="3" id="KW-0067">ATP-binding</keyword>
<dbReference type="SUPFAM" id="SSF52540">
    <property type="entry name" value="P-loop containing nucleoside triphosphate hydrolases"/>
    <property type="match status" value="1"/>
</dbReference>
<dbReference type="NCBIfam" id="TIGR01978">
    <property type="entry name" value="sufC"/>
    <property type="match status" value="1"/>
</dbReference>
<comment type="similarity">
    <text evidence="1">Belongs to the ABC transporter superfamily. Ycf16 family.</text>
</comment>